<dbReference type="Proteomes" id="UP000441336">
    <property type="component" value="Unassembled WGS sequence"/>
</dbReference>
<protein>
    <submittedName>
        <fullName evidence="2">Uncharacterized protein</fullName>
    </submittedName>
</protein>
<sequence length="602" mass="63699">MRYRYFFAPLGILALLAFLVLTPRAARAQTALPVSSYTLLAIGGTYTELATTPVTRSLGSADDGAYNGLPLNFTFVFRGQSYTSVSASTNGWLTFGQDIANPGFANNLATGGNGLRPLVAPLWADLSLALGNFYYATTGTPPYRVFTAEWRQVKWSFNAPTPVISFQVQLFETTNRVQLVYRQETGAVNTVAGAGASIGLAGPDGDFLSLNSTGPAPAASYSTSTNDLVAKPATGQTYAFNPPARSNLAFAARLQESDAGTYQEVAGAPATRSAGFADDGLYNGLPLGFPFVLRGQAYTTVSASTNGWLTFGQNIASTGTGITDNLSSTIGAPRPLLAPLWDDLDLTGGGFYYATTGTAPNRVFTAEWRNARWEYNAAAAAISFQVRLFESSGRIWFVYRPEAGSVRNGSASIGLSDTDGYFLSLNGTGPAPTASSTTATDNLNTKPALNQIYAFAPEGTPSGPLPVELTAFTATVAGPAAVRLAWSTASEKDSHAFGVERSLDGRTFAVLSMVAAAGSSNTTRRYQWVDAQLPASAALLYYRLQQVDTDGTVSYSPVRAVARSSPSALVLFPNPTRWMATLTGAPPPGRQYTSMIPWATRC</sequence>
<gene>
    <name evidence="2" type="ORF">GO988_20775</name>
</gene>
<accession>A0A7K1TK47</accession>
<feature type="signal peptide" evidence="1">
    <location>
        <begin position="1"/>
        <end position="28"/>
    </location>
</feature>
<proteinExistence type="predicted"/>
<comment type="caution">
    <text evidence="2">The sequence shown here is derived from an EMBL/GenBank/DDBJ whole genome shotgun (WGS) entry which is preliminary data.</text>
</comment>
<keyword evidence="3" id="KW-1185">Reference proteome</keyword>
<evidence type="ECO:0000313" key="2">
    <source>
        <dbReference type="EMBL" id="MVN78775.1"/>
    </source>
</evidence>
<organism evidence="2 3">
    <name type="scientific">Hymenobacter ginkgonis</name>
    <dbReference type="NCBI Taxonomy" id="2682976"/>
    <lineage>
        <taxon>Bacteria</taxon>
        <taxon>Pseudomonadati</taxon>
        <taxon>Bacteroidota</taxon>
        <taxon>Cytophagia</taxon>
        <taxon>Cytophagales</taxon>
        <taxon>Hymenobacteraceae</taxon>
        <taxon>Hymenobacter</taxon>
    </lineage>
</organism>
<dbReference type="AlphaFoldDB" id="A0A7K1TK47"/>
<evidence type="ECO:0000313" key="3">
    <source>
        <dbReference type="Proteomes" id="UP000441336"/>
    </source>
</evidence>
<feature type="chain" id="PRO_5029673603" evidence="1">
    <location>
        <begin position="29"/>
        <end position="602"/>
    </location>
</feature>
<keyword evidence="1" id="KW-0732">Signal</keyword>
<reference evidence="2 3" key="1">
    <citation type="submission" date="2019-12" db="EMBL/GenBank/DDBJ databases">
        <title>Hymenobacter sp. HMF4947 Genome sequencing and assembly.</title>
        <authorList>
            <person name="Kang H."/>
            <person name="Cha I."/>
            <person name="Kim H."/>
            <person name="Joh K."/>
        </authorList>
    </citation>
    <scope>NUCLEOTIDE SEQUENCE [LARGE SCALE GENOMIC DNA]</scope>
    <source>
        <strain evidence="2 3">HMF4947</strain>
    </source>
</reference>
<dbReference type="EMBL" id="WQKZ01000007">
    <property type="protein sequence ID" value="MVN78775.1"/>
    <property type="molecule type" value="Genomic_DNA"/>
</dbReference>
<dbReference type="RefSeq" id="WP_157569229.1">
    <property type="nucleotide sequence ID" value="NZ_WQKZ01000007.1"/>
</dbReference>
<evidence type="ECO:0000256" key="1">
    <source>
        <dbReference type="SAM" id="SignalP"/>
    </source>
</evidence>
<name>A0A7K1TK47_9BACT</name>